<comment type="caution">
    <text evidence="2">The sequence shown here is derived from an EMBL/GenBank/DDBJ whole genome shotgun (WGS) entry which is preliminary data.</text>
</comment>
<dbReference type="EMBL" id="BNAO01000005">
    <property type="protein sequence ID" value="GHG71537.1"/>
    <property type="molecule type" value="Genomic_DNA"/>
</dbReference>
<dbReference type="InterPro" id="IPR032710">
    <property type="entry name" value="NTF2-like_dom_sf"/>
</dbReference>
<evidence type="ECO:0000313" key="3">
    <source>
        <dbReference type="Proteomes" id="UP000659697"/>
    </source>
</evidence>
<name>A0ABQ3KZK3_9ALTE</name>
<reference evidence="3" key="1">
    <citation type="journal article" date="2019" name="Int. J. Syst. Evol. Microbiol.">
        <title>The Global Catalogue of Microorganisms (GCM) 10K type strain sequencing project: providing services to taxonomists for standard genome sequencing and annotation.</title>
        <authorList>
            <consortium name="The Broad Institute Genomics Platform"/>
            <consortium name="The Broad Institute Genome Sequencing Center for Infectious Disease"/>
            <person name="Wu L."/>
            <person name="Ma J."/>
        </authorList>
    </citation>
    <scope>NUCLEOTIDE SEQUENCE [LARGE SCALE GENOMIC DNA]</scope>
    <source>
        <strain evidence="3">CGMCC 1.7003</strain>
    </source>
</reference>
<dbReference type="SUPFAM" id="SSF54427">
    <property type="entry name" value="NTF2-like"/>
    <property type="match status" value="1"/>
</dbReference>
<accession>A0ABQ3KZK3</accession>
<protein>
    <recommendedName>
        <fullName evidence="1">DUF4440 domain-containing protein</fullName>
    </recommendedName>
</protein>
<evidence type="ECO:0000313" key="2">
    <source>
        <dbReference type="EMBL" id="GHG71537.1"/>
    </source>
</evidence>
<feature type="domain" description="DUF4440" evidence="1">
    <location>
        <begin position="9"/>
        <end position="112"/>
    </location>
</feature>
<organism evidence="2 3">
    <name type="scientific">Alishewanella longhuensis</name>
    <dbReference type="NCBI Taxonomy" id="1091037"/>
    <lineage>
        <taxon>Bacteria</taxon>
        <taxon>Pseudomonadati</taxon>
        <taxon>Pseudomonadota</taxon>
        <taxon>Gammaproteobacteria</taxon>
        <taxon>Alteromonadales</taxon>
        <taxon>Alteromonadaceae</taxon>
        <taxon>Alishewanella</taxon>
    </lineage>
</organism>
<gene>
    <name evidence="2" type="ORF">GCM10010919_22950</name>
</gene>
<dbReference type="InterPro" id="IPR027843">
    <property type="entry name" value="DUF4440"/>
</dbReference>
<evidence type="ECO:0000259" key="1">
    <source>
        <dbReference type="Pfam" id="PF14534"/>
    </source>
</evidence>
<dbReference type="RefSeq" id="WP_189433148.1">
    <property type="nucleotide sequence ID" value="NZ_BNAO01000005.1"/>
</dbReference>
<sequence>MKNLMEILIELEEHLFQPDVRSSSSELTQLISDDFIEIGASGARFGKANVLARLPTEVPPEITASNYELRMFGLDCAQLLYKAKMLKAEQPLPIYSHRCSIWQRNSSGQWQMVYHQGTICAPF</sequence>
<dbReference type="Proteomes" id="UP000659697">
    <property type="component" value="Unassembled WGS sequence"/>
</dbReference>
<keyword evidence="3" id="KW-1185">Reference proteome</keyword>
<dbReference type="Pfam" id="PF14534">
    <property type="entry name" value="DUF4440"/>
    <property type="match status" value="1"/>
</dbReference>
<dbReference type="Gene3D" id="3.10.450.50">
    <property type="match status" value="1"/>
</dbReference>
<proteinExistence type="predicted"/>